<sequence length="587" mass="66889">MAEEFNGSREALAESSQDTSDADESEDDFGYMLDAPLKATTKSPHPPPGHILELWQIFVQNVDPLTKVVHAPLLQPQVERAAADLEALLRSLEALLFAIYSAAIMSLKDDECKKFGEPRKTLLSRYTIATKAALSRAKFMGTTNIILLQALVLHTISLRDTVDSRTLWTMSGVVMRIAEAMGLHRDGTVLGLPPFESEIRRRIWWQLKMNDARTAELSGLPKFRGFSADEQSPHAPANVNDNELYPGMSSPAIESRKVTDMIFCVLRPEFASFLTRNVVRNPQRGKDDHLWDNYGSEDDLRRKDEMLNQLEETLETKYVRYCDPSQPLQLMSMLVVRSAMNVGRFIAHHPRSWAKQEQTPESERQYVWSVSVKLLEQYNMMQSIQCFSWHAAYFLQWNSFIHILDTLLADPFNNDAEKTWQLVETAYHNTPDMVKNTRKPIHVAIGNLCLKAWNAREAAFAEQGKPVIHVPEYIAQLRKQRESAKVRQQQHRNQSSRIDASTGFRGPCQLLGDGKNEEILTDSNQPAQLVETRSPQDMTLDNTFWPMGGVENGLFGIPESTMDMDSYFMLAQHNDFERASDQFFGWT</sequence>
<name>A0ABR0K7L7_9EURO</name>
<accession>A0ABR0K7L7</accession>
<proteinExistence type="predicted"/>
<comment type="subcellular location">
    <subcellularLocation>
        <location evidence="1">Nucleus</location>
    </subcellularLocation>
</comment>
<reference evidence="5 6" key="1">
    <citation type="submission" date="2023-08" db="EMBL/GenBank/DDBJ databases">
        <title>Black Yeasts Isolated from many extreme environments.</title>
        <authorList>
            <person name="Coleine C."/>
            <person name="Stajich J.E."/>
            <person name="Selbmann L."/>
        </authorList>
    </citation>
    <scope>NUCLEOTIDE SEQUENCE [LARGE SCALE GENOMIC DNA]</scope>
    <source>
        <strain evidence="5 6">CCFEE 5885</strain>
    </source>
</reference>
<dbReference type="CDD" id="cd12148">
    <property type="entry name" value="fungal_TF_MHR"/>
    <property type="match status" value="1"/>
</dbReference>
<gene>
    <name evidence="5" type="ORF">LTR24_005891</name>
</gene>
<keyword evidence="6" id="KW-1185">Reference proteome</keyword>
<comment type="caution">
    <text evidence="5">The sequence shown here is derived from an EMBL/GenBank/DDBJ whole genome shotgun (WGS) entry which is preliminary data.</text>
</comment>
<keyword evidence="2" id="KW-0539">Nucleus</keyword>
<dbReference type="SMART" id="SM00906">
    <property type="entry name" value="Fungal_trans"/>
    <property type="match status" value="1"/>
</dbReference>
<evidence type="ECO:0000256" key="1">
    <source>
        <dbReference type="ARBA" id="ARBA00004123"/>
    </source>
</evidence>
<organism evidence="5 6">
    <name type="scientific">Lithohypha guttulata</name>
    <dbReference type="NCBI Taxonomy" id="1690604"/>
    <lineage>
        <taxon>Eukaryota</taxon>
        <taxon>Fungi</taxon>
        <taxon>Dikarya</taxon>
        <taxon>Ascomycota</taxon>
        <taxon>Pezizomycotina</taxon>
        <taxon>Eurotiomycetes</taxon>
        <taxon>Chaetothyriomycetidae</taxon>
        <taxon>Chaetothyriales</taxon>
        <taxon>Trichomeriaceae</taxon>
        <taxon>Lithohypha</taxon>
    </lineage>
</organism>
<dbReference type="PANTHER" id="PTHR31001">
    <property type="entry name" value="UNCHARACTERIZED TRANSCRIPTIONAL REGULATORY PROTEIN"/>
    <property type="match status" value="1"/>
</dbReference>
<evidence type="ECO:0000256" key="3">
    <source>
        <dbReference type="SAM" id="MobiDB-lite"/>
    </source>
</evidence>
<dbReference type="InterPro" id="IPR007219">
    <property type="entry name" value="XnlR_reg_dom"/>
</dbReference>
<dbReference type="InterPro" id="IPR050613">
    <property type="entry name" value="Sec_Metabolite_Reg"/>
</dbReference>
<protein>
    <recommendedName>
        <fullName evidence="4">Xylanolytic transcriptional activator regulatory domain-containing protein</fullName>
    </recommendedName>
</protein>
<evidence type="ECO:0000313" key="5">
    <source>
        <dbReference type="EMBL" id="KAK5089730.1"/>
    </source>
</evidence>
<dbReference type="Pfam" id="PF04082">
    <property type="entry name" value="Fungal_trans"/>
    <property type="match status" value="1"/>
</dbReference>
<feature type="domain" description="Xylanolytic transcriptional activator regulatory" evidence="4">
    <location>
        <begin position="167"/>
        <end position="242"/>
    </location>
</feature>
<feature type="region of interest" description="Disordered" evidence="3">
    <location>
        <begin position="1"/>
        <end position="28"/>
    </location>
</feature>
<evidence type="ECO:0000313" key="6">
    <source>
        <dbReference type="Proteomes" id="UP001345013"/>
    </source>
</evidence>
<dbReference type="EMBL" id="JAVRRG010000071">
    <property type="protein sequence ID" value="KAK5089730.1"/>
    <property type="molecule type" value="Genomic_DNA"/>
</dbReference>
<dbReference type="Proteomes" id="UP001345013">
    <property type="component" value="Unassembled WGS sequence"/>
</dbReference>
<evidence type="ECO:0000259" key="4">
    <source>
        <dbReference type="SMART" id="SM00906"/>
    </source>
</evidence>
<evidence type="ECO:0000256" key="2">
    <source>
        <dbReference type="ARBA" id="ARBA00023242"/>
    </source>
</evidence>
<dbReference type="PANTHER" id="PTHR31001:SF85">
    <property type="entry name" value="ZN(II)2CYS6 TRANSCRIPTION FACTOR (EUROFUNG)"/>
    <property type="match status" value="1"/>
</dbReference>